<keyword evidence="5" id="KW-0472">Membrane</keyword>
<feature type="transmembrane region" description="Helical" evidence="5">
    <location>
        <begin position="21"/>
        <end position="42"/>
    </location>
</feature>
<dbReference type="CDD" id="cd06781">
    <property type="entry name" value="cpPDZ_BsHtra-like"/>
    <property type="match status" value="1"/>
</dbReference>
<dbReference type="RefSeq" id="WP_338453411.1">
    <property type="nucleotide sequence ID" value="NZ_CP137640.1"/>
</dbReference>
<evidence type="ECO:0000259" key="6">
    <source>
        <dbReference type="PROSITE" id="PS50106"/>
    </source>
</evidence>
<keyword evidence="5" id="KW-0812">Transmembrane</keyword>
<dbReference type="PANTHER" id="PTHR22939">
    <property type="entry name" value="SERINE PROTEASE FAMILY S1C HTRA-RELATED"/>
    <property type="match status" value="1"/>
</dbReference>
<dbReference type="InterPro" id="IPR001478">
    <property type="entry name" value="PDZ"/>
</dbReference>
<keyword evidence="2" id="KW-0645">Protease</keyword>
<evidence type="ECO:0000256" key="4">
    <source>
        <dbReference type="ARBA" id="ARBA00022825"/>
    </source>
</evidence>
<comment type="similarity">
    <text evidence="1">Belongs to the peptidase S1C family.</text>
</comment>
<evidence type="ECO:0000256" key="2">
    <source>
        <dbReference type="ARBA" id="ARBA00022670"/>
    </source>
</evidence>
<evidence type="ECO:0000313" key="8">
    <source>
        <dbReference type="Proteomes" id="UP001357223"/>
    </source>
</evidence>
<dbReference type="InterPro" id="IPR036034">
    <property type="entry name" value="PDZ_sf"/>
</dbReference>
<evidence type="ECO:0000256" key="5">
    <source>
        <dbReference type="SAM" id="Phobius"/>
    </source>
</evidence>
<dbReference type="EMBL" id="CP137640">
    <property type="protein sequence ID" value="WVX84537.1"/>
    <property type="molecule type" value="Genomic_DNA"/>
</dbReference>
<dbReference type="InterPro" id="IPR043504">
    <property type="entry name" value="Peptidase_S1_PA_chymotrypsin"/>
</dbReference>
<dbReference type="InterPro" id="IPR009003">
    <property type="entry name" value="Peptidase_S1_PA"/>
</dbReference>
<organism evidence="7 8">
    <name type="scientific">Niallia oryzisoli</name>
    <dbReference type="NCBI Taxonomy" id="1737571"/>
    <lineage>
        <taxon>Bacteria</taxon>
        <taxon>Bacillati</taxon>
        <taxon>Bacillota</taxon>
        <taxon>Bacilli</taxon>
        <taxon>Bacillales</taxon>
        <taxon>Bacillaceae</taxon>
        <taxon>Niallia</taxon>
    </lineage>
</organism>
<reference evidence="7 8" key="1">
    <citation type="submission" date="2023-10" db="EMBL/GenBank/DDBJ databases">
        <title>Niallia locisalis sp.nov. isolated from a salt pond sample.</title>
        <authorList>
            <person name="Li X.-J."/>
            <person name="Dong L."/>
        </authorList>
    </citation>
    <scope>NUCLEOTIDE SEQUENCE [LARGE SCALE GENOMIC DNA]</scope>
    <source>
        <strain evidence="7 8">DSM 29761</strain>
    </source>
</reference>
<keyword evidence="4" id="KW-0720">Serine protease</keyword>
<dbReference type="SUPFAM" id="SSF50494">
    <property type="entry name" value="Trypsin-like serine proteases"/>
    <property type="match status" value="1"/>
</dbReference>
<evidence type="ECO:0000256" key="3">
    <source>
        <dbReference type="ARBA" id="ARBA00022801"/>
    </source>
</evidence>
<proteinExistence type="inferred from homology"/>
<keyword evidence="3" id="KW-0378">Hydrolase</keyword>
<dbReference type="Proteomes" id="UP001357223">
    <property type="component" value="Chromosome"/>
</dbReference>
<name>A0ABZ2CM95_9BACI</name>
<protein>
    <submittedName>
        <fullName evidence="7">Trypsin-like peptidase domain-containing protein</fullName>
    </submittedName>
</protein>
<dbReference type="Gene3D" id="2.30.42.10">
    <property type="match status" value="1"/>
</dbReference>
<dbReference type="PROSITE" id="PS50106">
    <property type="entry name" value="PDZ"/>
    <property type="match status" value="1"/>
</dbReference>
<feature type="domain" description="PDZ" evidence="6">
    <location>
        <begin position="295"/>
        <end position="396"/>
    </location>
</feature>
<dbReference type="Gene3D" id="2.40.10.10">
    <property type="entry name" value="Trypsin-like serine proteases"/>
    <property type="match status" value="2"/>
</dbReference>
<keyword evidence="8" id="KW-1185">Reference proteome</keyword>
<dbReference type="InterPro" id="IPR001940">
    <property type="entry name" value="Peptidase_S1C"/>
</dbReference>
<gene>
    <name evidence="7" type="ORF">R4Z09_30790</name>
</gene>
<dbReference type="PANTHER" id="PTHR22939:SF129">
    <property type="entry name" value="SERINE PROTEASE HTRA2, MITOCHONDRIAL"/>
    <property type="match status" value="1"/>
</dbReference>
<keyword evidence="5" id="KW-1133">Transmembrane helix</keyword>
<evidence type="ECO:0000256" key="1">
    <source>
        <dbReference type="ARBA" id="ARBA00010541"/>
    </source>
</evidence>
<dbReference type="SMART" id="SM00228">
    <property type="entry name" value="PDZ"/>
    <property type="match status" value="1"/>
</dbReference>
<dbReference type="Pfam" id="PF13180">
    <property type="entry name" value="PDZ_2"/>
    <property type="match status" value="1"/>
</dbReference>
<dbReference type="Pfam" id="PF13365">
    <property type="entry name" value="Trypsin_2"/>
    <property type="match status" value="1"/>
</dbReference>
<sequence>MGYYDQDDESRVNQKPKGRKGRFFLTSLAGAIVGAIIVVLAVPTLSDYGLLPYSVQPANQVEVSNNNNNNGNTVTQNVSLDVETGVTKAVEKAGDAVVGITNIQAASFWSEQGGTSQEAGTGSGVIYKKEGDRAFIVTNNHVVEGADQLEVTLSDGTKLSAELKGSDPWTDLAVIEVSGKDIKTIAEFGDSDALKSGEPVIAIGNPLGLGFSGSVTSGIISGLERTIPVDLNSDGVEDWQVEVLQTDAAINPGNSGGALVNIAGQVIGINSMKIAQEAVEGIGLSIPINSAIPIIDDLEKHGEVKRPAMGIQLRNLTEVSSYHQQETLILPRDVKEGVMIERVVPNSPANKAGLKELDVIVEMDGEKITDVISLRKHLYNEKQIGDQMTVTYYRDGKRQETTLTLVGETY</sequence>
<dbReference type="PRINTS" id="PR00834">
    <property type="entry name" value="PROTEASES2C"/>
</dbReference>
<dbReference type="SUPFAM" id="SSF50156">
    <property type="entry name" value="PDZ domain-like"/>
    <property type="match status" value="1"/>
</dbReference>
<evidence type="ECO:0000313" key="7">
    <source>
        <dbReference type="EMBL" id="WVX84537.1"/>
    </source>
</evidence>
<accession>A0ABZ2CM95</accession>